<sequence length="390" mass="44531">MQQQLFPADVLENSVEGYLPRVAVRSQWIYAVTTLAVILALLSLPFLYIDISIPGNGILRTKNEKTELRSLVNGVIQNVAVSENQSVKKGEVLYEINSQELSAKFQLNKDQQGARTSFMNDLGKLVSLNKQSLYDHHTFSTSLYAQQFFSFQSKMQENLFHQQKIKKELEADRKLFTEKVIAMREFDAKEFEYTQLAAQYESTFRQQLGQWQSDLTSQHTALQQLLAEGKQLEEQRKSYIIKAPVTGTIQQISGKYIGSFIQVGETLGTISPDDSLLIAECYLSPRDIGLIKRKQSVLFRMDAFNYIEWGMIKGTVIDISRDFTIVNDMPVFKVKCALSYNGLKLKNGYSVTLTKGLTLQAEFIVARRSLYQLIYDKADDWLNPKIQRGH</sequence>
<feature type="domain" description="Multidrug resistance protein MdtA-like barrel-sandwich hybrid" evidence="6">
    <location>
        <begin position="65"/>
        <end position="268"/>
    </location>
</feature>
<evidence type="ECO:0000256" key="3">
    <source>
        <dbReference type="ARBA" id="ARBA00022989"/>
    </source>
</evidence>
<protein>
    <submittedName>
        <fullName evidence="8">Secretion protein HlyD</fullName>
    </submittedName>
</protein>
<organism evidence="8 9">
    <name type="scientific">Dyadobacter luteus</name>
    <dbReference type="NCBI Taxonomy" id="2259619"/>
    <lineage>
        <taxon>Bacteria</taxon>
        <taxon>Pseudomonadati</taxon>
        <taxon>Bacteroidota</taxon>
        <taxon>Cytophagia</taxon>
        <taxon>Cytophagales</taxon>
        <taxon>Spirosomataceae</taxon>
        <taxon>Dyadobacter</taxon>
    </lineage>
</organism>
<evidence type="ECO:0000256" key="2">
    <source>
        <dbReference type="ARBA" id="ARBA00022692"/>
    </source>
</evidence>
<comment type="subcellular location">
    <subcellularLocation>
        <location evidence="1">Membrane</location>
        <topology evidence="1">Single-pass membrane protein</topology>
    </subcellularLocation>
</comment>
<feature type="transmembrane region" description="Helical" evidence="5">
    <location>
        <begin position="28"/>
        <end position="49"/>
    </location>
</feature>
<dbReference type="PANTHER" id="PTHR30386:SF26">
    <property type="entry name" value="TRANSPORT PROTEIN COMB"/>
    <property type="match status" value="1"/>
</dbReference>
<dbReference type="SUPFAM" id="SSF111369">
    <property type="entry name" value="HlyD-like secretion proteins"/>
    <property type="match status" value="1"/>
</dbReference>
<keyword evidence="3 5" id="KW-1133">Transmembrane helix</keyword>
<dbReference type="InterPro" id="IPR058982">
    <property type="entry name" value="Beta-barrel_AprE"/>
</dbReference>
<evidence type="ECO:0000313" key="9">
    <source>
        <dbReference type="Proteomes" id="UP000256373"/>
    </source>
</evidence>
<proteinExistence type="predicted"/>
<evidence type="ECO:0000259" key="7">
    <source>
        <dbReference type="Pfam" id="PF26002"/>
    </source>
</evidence>
<dbReference type="AlphaFoldDB" id="A0A3D8Y747"/>
<dbReference type="GO" id="GO:0016020">
    <property type="term" value="C:membrane"/>
    <property type="evidence" value="ECO:0007669"/>
    <property type="project" value="UniProtKB-SubCell"/>
</dbReference>
<dbReference type="RefSeq" id="WP_115832681.1">
    <property type="nucleotide sequence ID" value="NZ_QNUL01000019.1"/>
</dbReference>
<evidence type="ECO:0000256" key="1">
    <source>
        <dbReference type="ARBA" id="ARBA00004167"/>
    </source>
</evidence>
<name>A0A3D8Y747_9BACT</name>
<dbReference type="Gene3D" id="2.40.50.100">
    <property type="match status" value="1"/>
</dbReference>
<dbReference type="Pfam" id="PF25917">
    <property type="entry name" value="BSH_RND"/>
    <property type="match status" value="1"/>
</dbReference>
<feature type="domain" description="AprE-like beta-barrel" evidence="7">
    <location>
        <begin position="277"/>
        <end position="363"/>
    </location>
</feature>
<accession>A0A3D8Y747</accession>
<keyword evidence="4 5" id="KW-0472">Membrane</keyword>
<dbReference type="Proteomes" id="UP000256373">
    <property type="component" value="Unassembled WGS sequence"/>
</dbReference>
<dbReference type="Gene3D" id="2.40.30.170">
    <property type="match status" value="1"/>
</dbReference>
<dbReference type="PANTHER" id="PTHR30386">
    <property type="entry name" value="MEMBRANE FUSION SUBUNIT OF EMRAB-TOLC MULTIDRUG EFFLUX PUMP"/>
    <property type="match status" value="1"/>
</dbReference>
<gene>
    <name evidence="8" type="ORF">DSL64_19850</name>
</gene>
<dbReference type="PRINTS" id="PR01490">
    <property type="entry name" value="RTXTOXIND"/>
</dbReference>
<comment type="caution">
    <text evidence="8">The sequence shown here is derived from an EMBL/GenBank/DDBJ whole genome shotgun (WGS) entry which is preliminary data.</text>
</comment>
<dbReference type="Pfam" id="PF26002">
    <property type="entry name" value="Beta-barrel_AprE"/>
    <property type="match status" value="1"/>
</dbReference>
<keyword evidence="2 5" id="KW-0812">Transmembrane</keyword>
<dbReference type="EMBL" id="QNUL01000019">
    <property type="protein sequence ID" value="REA58622.1"/>
    <property type="molecule type" value="Genomic_DNA"/>
</dbReference>
<keyword evidence="9" id="KW-1185">Reference proteome</keyword>
<dbReference type="InterPro" id="IPR058625">
    <property type="entry name" value="MdtA-like_BSH"/>
</dbReference>
<dbReference type="InterPro" id="IPR050739">
    <property type="entry name" value="MFP"/>
</dbReference>
<dbReference type="OrthoDB" id="594147at2"/>
<evidence type="ECO:0000313" key="8">
    <source>
        <dbReference type="EMBL" id="REA58622.1"/>
    </source>
</evidence>
<evidence type="ECO:0000259" key="6">
    <source>
        <dbReference type="Pfam" id="PF25917"/>
    </source>
</evidence>
<evidence type="ECO:0000256" key="4">
    <source>
        <dbReference type="ARBA" id="ARBA00023136"/>
    </source>
</evidence>
<reference evidence="8 9" key="1">
    <citation type="submission" date="2018-07" db="EMBL/GenBank/DDBJ databases">
        <title>Dyadobacter roseus sp. nov., isolated from rose rhizosphere soil.</title>
        <authorList>
            <person name="Chen L."/>
        </authorList>
    </citation>
    <scope>NUCLEOTIDE SEQUENCE [LARGE SCALE GENOMIC DNA]</scope>
    <source>
        <strain evidence="8 9">RS19</strain>
    </source>
</reference>
<evidence type="ECO:0000256" key="5">
    <source>
        <dbReference type="SAM" id="Phobius"/>
    </source>
</evidence>